<dbReference type="PANTHER" id="PTHR43791:SF40">
    <property type="entry name" value="THIAMINE PATHWAY TRANSPORTER THI73"/>
    <property type="match status" value="1"/>
</dbReference>
<reference evidence="8 9" key="1">
    <citation type="submission" date="2016-08" db="EMBL/GenBank/DDBJ databases">
        <title>Draft genome sequence of allopolyploid Zygosaccharomyces rouxii.</title>
        <authorList>
            <person name="Watanabe J."/>
            <person name="Uehara K."/>
            <person name="Mogi Y."/>
            <person name="Tsukioka Y."/>
        </authorList>
    </citation>
    <scope>NUCLEOTIDE SEQUENCE [LARGE SCALE GENOMIC DNA]</scope>
    <source>
        <strain evidence="8 9">NBRC 110957</strain>
    </source>
</reference>
<feature type="transmembrane region" description="Helical" evidence="7">
    <location>
        <begin position="468"/>
        <end position="490"/>
    </location>
</feature>
<sequence>MNKSSSQEFEKVDSRVEVSSSKDESTLTSGDNDADIALKFLNHKNAKDYVLEDEEEELSSNKNHNFYGSSTLPPKLLRKIDACVLTFLCFTYLLMFLDKALLNYAASMGIKKHLKGNEFSNLGTIFSAAYIFMEPIVTFLIQKYPLSKVMGSFITCWGIALTCHSACKSYASLMIVRTLLGLFESSSVVGCIAISGMYYTKSEQCARIGFWATQAGTGYIVGGLISFGFLHYHGKDFASWQIMFLVVGLFTVLFGLITLVFLPDNVTNAWFLSEEEKILVVKHIRDNQTGLENKKFKWSHIKELFLHDKLTWPMLAITACSQMSTGAIGTFSVTITQTFGFDAYITALLQLPIGAITAIIIIITTQMMARWGQITLVTTSMYIPTIIGCIVMLSLPLSHKIGNLFALYLLYSGSCVITNIYLWNSLNTSGYCKRLFRNAATMVVYNLACILAPQTFRVAYYPRYIPSKITLLVTQCVCIPLQLYVGYVCLAENRKRDKEQEGKDVDKYEFLDMTDIQNRNFRYIC</sequence>
<dbReference type="CDD" id="cd17327">
    <property type="entry name" value="MFS_FEN2_like"/>
    <property type="match status" value="1"/>
</dbReference>
<keyword evidence="2" id="KW-0813">Transport</keyword>
<feature type="transmembrane region" description="Helical" evidence="7">
    <location>
        <begin position="401"/>
        <end position="423"/>
    </location>
</feature>
<feature type="transmembrane region" description="Helical" evidence="7">
    <location>
        <begin position="179"/>
        <end position="199"/>
    </location>
</feature>
<dbReference type="InterPro" id="IPR036259">
    <property type="entry name" value="MFS_trans_sf"/>
</dbReference>
<evidence type="ECO:0000256" key="6">
    <source>
        <dbReference type="SAM" id="MobiDB-lite"/>
    </source>
</evidence>
<dbReference type="Pfam" id="PF07690">
    <property type="entry name" value="MFS_1"/>
    <property type="match status" value="1"/>
</dbReference>
<feature type="region of interest" description="Disordered" evidence="6">
    <location>
        <begin position="1"/>
        <end position="31"/>
    </location>
</feature>
<feature type="transmembrane region" description="Helical" evidence="7">
    <location>
        <begin position="435"/>
        <end position="456"/>
    </location>
</feature>
<dbReference type="InterPro" id="IPR011701">
    <property type="entry name" value="MFS"/>
</dbReference>
<feature type="transmembrane region" description="Helical" evidence="7">
    <location>
        <begin position="76"/>
        <end position="98"/>
    </location>
</feature>
<dbReference type="GO" id="GO:0022857">
    <property type="term" value="F:transmembrane transporter activity"/>
    <property type="evidence" value="ECO:0007669"/>
    <property type="project" value="InterPro"/>
</dbReference>
<evidence type="ECO:0000256" key="1">
    <source>
        <dbReference type="ARBA" id="ARBA00004141"/>
    </source>
</evidence>
<feature type="transmembrane region" description="Helical" evidence="7">
    <location>
        <begin position="211"/>
        <end position="230"/>
    </location>
</feature>
<evidence type="ECO:0000256" key="4">
    <source>
        <dbReference type="ARBA" id="ARBA00022989"/>
    </source>
</evidence>
<proteinExistence type="predicted"/>
<evidence type="ECO:0000256" key="3">
    <source>
        <dbReference type="ARBA" id="ARBA00022692"/>
    </source>
</evidence>
<dbReference type="Proteomes" id="UP000187013">
    <property type="component" value="Unassembled WGS sequence"/>
</dbReference>
<organism evidence="8 9">
    <name type="scientific">Zygosaccharomyces rouxii</name>
    <dbReference type="NCBI Taxonomy" id="4956"/>
    <lineage>
        <taxon>Eukaryota</taxon>
        <taxon>Fungi</taxon>
        <taxon>Dikarya</taxon>
        <taxon>Ascomycota</taxon>
        <taxon>Saccharomycotina</taxon>
        <taxon>Saccharomycetes</taxon>
        <taxon>Saccharomycetales</taxon>
        <taxon>Saccharomycetaceae</taxon>
        <taxon>Zygosaccharomyces</taxon>
    </lineage>
</organism>
<feature type="transmembrane region" description="Helical" evidence="7">
    <location>
        <begin position="242"/>
        <end position="262"/>
    </location>
</feature>
<feature type="transmembrane region" description="Helical" evidence="7">
    <location>
        <begin position="119"/>
        <end position="141"/>
    </location>
</feature>
<feature type="transmembrane region" description="Helical" evidence="7">
    <location>
        <begin position="375"/>
        <end position="395"/>
    </location>
</feature>
<feature type="transmembrane region" description="Helical" evidence="7">
    <location>
        <begin position="343"/>
        <end position="363"/>
    </location>
</feature>
<dbReference type="SUPFAM" id="SSF103473">
    <property type="entry name" value="MFS general substrate transporter"/>
    <property type="match status" value="1"/>
</dbReference>
<gene>
    <name evidence="8" type="ORF">ZYGR_0AF03950</name>
</gene>
<keyword evidence="5 7" id="KW-0472">Membrane</keyword>
<dbReference type="EMBL" id="BDGX01000032">
    <property type="protein sequence ID" value="GAV51923.1"/>
    <property type="molecule type" value="Genomic_DNA"/>
</dbReference>
<name>A0A1Q3A8N1_ZYGRO</name>
<dbReference type="OrthoDB" id="6730379at2759"/>
<dbReference type="FunFam" id="1.20.1250.20:FF:000482">
    <property type="entry name" value="Thi73p"/>
    <property type="match status" value="1"/>
</dbReference>
<dbReference type="PANTHER" id="PTHR43791">
    <property type="entry name" value="PERMEASE-RELATED"/>
    <property type="match status" value="1"/>
</dbReference>
<evidence type="ECO:0000256" key="5">
    <source>
        <dbReference type="ARBA" id="ARBA00023136"/>
    </source>
</evidence>
<evidence type="ECO:0000256" key="2">
    <source>
        <dbReference type="ARBA" id="ARBA00022448"/>
    </source>
</evidence>
<comment type="subcellular location">
    <subcellularLocation>
        <location evidence="1">Membrane</location>
        <topology evidence="1">Multi-pass membrane protein</topology>
    </subcellularLocation>
</comment>
<feature type="compositionally biased region" description="Basic and acidic residues" evidence="6">
    <location>
        <begin position="8"/>
        <end position="25"/>
    </location>
</feature>
<accession>A0A1Q3A8N1</accession>
<comment type="caution">
    <text evidence="8">The sequence shown here is derived from an EMBL/GenBank/DDBJ whole genome shotgun (WGS) entry which is preliminary data.</text>
</comment>
<dbReference type="AlphaFoldDB" id="A0A1Q3A8N1"/>
<dbReference type="GO" id="GO:0016020">
    <property type="term" value="C:membrane"/>
    <property type="evidence" value="ECO:0007669"/>
    <property type="project" value="UniProtKB-SubCell"/>
</dbReference>
<keyword evidence="3 7" id="KW-0812">Transmembrane</keyword>
<evidence type="ECO:0000313" key="9">
    <source>
        <dbReference type="Proteomes" id="UP000187013"/>
    </source>
</evidence>
<keyword evidence="4 7" id="KW-1133">Transmembrane helix</keyword>
<evidence type="ECO:0008006" key="10">
    <source>
        <dbReference type="Google" id="ProtNLM"/>
    </source>
</evidence>
<dbReference type="Gene3D" id="1.20.1250.20">
    <property type="entry name" value="MFS general substrate transporter like domains"/>
    <property type="match status" value="1"/>
</dbReference>
<evidence type="ECO:0000313" key="8">
    <source>
        <dbReference type="EMBL" id="GAV51923.1"/>
    </source>
</evidence>
<evidence type="ECO:0000256" key="7">
    <source>
        <dbReference type="SAM" id="Phobius"/>
    </source>
</evidence>
<protein>
    <recommendedName>
        <fullName evidence="10">Major facilitator superfamily (MFS) profile domain-containing protein</fullName>
    </recommendedName>
</protein>